<accession>A0A2V3U5F9</accession>
<proteinExistence type="inferred from homology"/>
<dbReference type="PANTHER" id="PTHR21013:SF10">
    <property type="entry name" value="ATP SYNTHASE MITOCHONDRIAL F1 COMPLEX ASSEMBLY FACTOR 2"/>
    <property type="match status" value="1"/>
</dbReference>
<dbReference type="InterPro" id="IPR042272">
    <property type="entry name" value="ATP12_ATP_synth-F1-assembly_N"/>
</dbReference>
<dbReference type="Proteomes" id="UP000248021">
    <property type="component" value="Unassembled WGS sequence"/>
</dbReference>
<sequence length="242" mass="25936">MPSESPTPSLPKRFYTLAGVETRPDGFALVLDGRGARTPGRRPLVLPTQALAEAVAAEWEAQEGVIDPRRMPLTRLANSAIDGVADSGEAVAAEVIRYAGSDLLCYRAAHPEKLVTRQAALWDPVLAWAREELGARFILAEGVMHVTQPDAALEAVAARVERYSAPFSLAALNVMTTLTGSVLLALAVAEGHLSPAEAWAAAHVDEDFQIDAWGEDEEASARRAARWQDFAAAARLFALSRA</sequence>
<dbReference type="AlphaFoldDB" id="A0A2V3U5F9"/>
<comment type="caution">
    <text evidence="4">The sequence shown here is derived from an EMBL/GenBank/DDBJ whole genome shotgun (WGS) entry which is preliminary data.</text>
</comment>
<reference evidence="4 5" key="1">
    <citation type="submission" date="2018-05" db="EMBL/GenBank/DDBJ databases">
        <title>Genomic Encyclopedia of Type Strains, Phase IV (KMG-IV): sequencing the most valuable type-strain genomes for metagenomic binning, comparative biology and taxonomic classification.</title>
        <authorList>
            <person name="Goeker M."/>
        </authorList>
    </citation>
    <scope>NUCLEOTIDE SEQUENCE [LARGE SCALE GENOMIC DNA]</scope>
    <source>
        <strain evidence="4 5">DSM 6462</strain>
    </source>
</reference>
<name>A0A2V3U5F9_9HYPH</name>
<dbReference type="InterPro" id="IPR023335">
    <property type="entry name" value="ATP12_ortho_dom_sf"/>
</dbReference>
<dbReference type="EMBL" id="QJJK01000006">
    <property type="protein sequence ID" value="PXW58200.1"/>
    <property type="molecule type" value="Genomic_DNA"/>
</dbReference>
<dbReference type="Gene3D" id="3.30.2180.10">
    <property type="entry name" value="ATP12-like"/>
    <property type="match status" value="1"/>
</dbReference>
<gene>
    <name evidence="4" type="ORF">C7450_106377</name>
</gene>
<protein>
    <submittedName>
        <fullName evidence="4">Chaperone required for assembly of F1-ATPase</fullName>
    </submittedName>
</protein>
<keyword evidence="2" id="KW-0809">Transit peptide</keyword>
<dbReference type="OrthoDB" id="9797825at2"/>
<dbReference type="GO" id="GO:0043461">
    <property type="term" value="P:proton-transporting ATP synthase complex assembly"/>
    <property type="evidence" value="ECO:0007669"/>
    <property type="project" value="InterPro"/>
</dbReference>
<dbReference type="PANTHER" id="PTHR21013">
    <property type="entry name" value="ATP SYNTHASE MITOCHONDRIAL F1 COMPLEX ASSEMBLY FACTOR 2/ATP12 PROTEIN, MITOCHONDRIAL PRECURSOR"/>
    <property type="match status" value="1"/>
</dbReference>
<evidence type="ECO:0000256" key="3">
    <source>
        <dbReference type="ARBA" id="ARBA00023186"/>
    </source>
</evidence>
<organism evidence="4 5">
    <name type="scientific">Chelatococcus asaccharovorans</name>
    <dbReference type="NCBI Taxonomy" id="28210"/>
    <lineage>
        <taxon>Bacteria</taxon>
        <taxon>Pseudomonadati</taxon>
        <taxon>Pseudomonadota</taxon>
        <taxon>Alphaproteobacteria</taxon>
        <taxon>Hyphomicrobiales</taxon>
        <taxon>Chelatococcaceae</taxon>
        <taxon>Chelatococcus</taxon>
    </lineage>
</organism>
<evidence type="ECO:0000313" key="4">
    <source>
        <dbReference type="EMBL" id="PXW58200.1"/>
    </source>
</evidence>
<dbReference type="Pfam" id="PF07542">
    <property type="entry name" value="ATP12"/>
    <property type="match status" value="1"/>
</dbReference>
<dbReference type="Gene3D" id="1.10.3580.10">
    <property type="entry name" value="ATP12 ATPase"/>
    <property type="match status" value="1"/>
</dbReference>
<comment type="similarity">
    <text evidence="1">Belongs to the ATP12 family.</text>
</comment>
<dbReference type="SUPFAM" id="SSF160909">
    <property type="entry name" value="ATP12-like"/>
    <property type="match status" value="1"/>
</dbReference>
<evidence type="ECO:0000313" key="5">
    <source>
        <dbReference type="Proteomes" id="UP000248021"/>
    </source>
</evidence>
<keyword evidence="5" id="KW-1185">Reference proteome</keyword>
<keyword evidence="3" id="KW-0143">Chaperone</keyword>
<evidence type="ECO:0000256" key="2">
    <source>
        <dbReference type="ARBA" id="ARBA00022946"/>
    </source>
</evidence>
<dbReference type="RefSeq" id="WP_110375484.1">
    <property type="nucleotide sequence ID" value="NZ_JAHBRY010000001.1"/>
</dbReference>
<dbReference type="InterPro" id="IPR011419">
    <property type="entry name" value="ATP12_ATP_synth-F1-assembly"/>
</dbReference>
<evidence type="ECO:0000256" key="1">
    <source>
        <dbReference type="ARBA" id="ARBA00008231"/>
    </source>
</evidence>